<gene>
    <name evidence="3" type="ORF">J416_11352</name>
</gene>
<dbReference type="PANTHER" id="PTHR30185">
    <property type="entry name" value="CRYPTIC BETA-GLUCOSIDE BGL OPERON ANTITERMINATOR"/>
    <property type="match status" value="1"/>
</dbReference>
<dbReference type="Proteomes" id="UP000012283">
    <property type="component" value="Unassembled WGS sequence"/>
</dbReference>
<dbReference type="EMBL" id="APML01000048">
    <property type="protein sequence ID" value="ENH96320.1"/>
    <property type="molecule type" value="Genomic_DNA"/>
</dbReference>
<feature type="domain" description="PRD" evidence="2">
    <location>
        <begin position="28"/>
        <end position="133"/>
    </location>
</feature>
<dbReference type="InterPro" id="IPR011608">
    <property type="entry name" value="PRD"/>
</dbReference>
<dbReference type="OrthoDB" id="9813552at2"/>
<dbReference type="InterPro" id="IPR050661">
    <property type="entry name" value="BglG_antiterminators"/>
</dbReference>
<feature type="domain" description="PRD" evidence="2">
    <location>
        <begin position="134"/>
        <end position="247"/>
    </location>
</feature>
<dbReference type="PANTHER" id="PTHR30185:SF15">
    <property type="entry name" value="CRYPTIC BETA-GLUCOSIDE BGL OPERON ANTITERMINATOR"/>
    <property type="match status" value="1"/>
</dbReference>
<proteinExistence type="predicted"/>
<evidence type="ECO:0000256" key="1">
    <source>
        <dbReference type="ARBA" id="ARBA00022737"/>
    </source>
</evidence>
<evidence type="ECO:0000259" key="2">
    <source>
        <dbReference type="PROSITE" id="PS51372"/>
    </source>
</evidence>
<organism evidence="3 4">
    <name type="scientific">Gracilibacillus halophilus YIM-C55.5</name>
    <dbReference type="NCBI Taxonomy" id="1308866"/>
    <lineage>
        <taxon>Bacteria</taxon>
        <taxon>Bacillati</taxon>
        <taxon>Bacillota</taxon>
        <taxon>Bacilli</taxon>
        <taxon>Bacillales</taxon>
        <taxon>Bacillaceae</taxon>
        <taxon>Gracilibacillus</taxon>
    </lineage>
</organism>
<dbReference type="Gene3D" id="1.10.1790.10">
    <property type="entry name" value="PRD domain"/>
    <property type="match status" value="2"/>
</dbReference>
<accession>N4WPA9</accession>
<keyword evidence="4" id="KW-1185">Reference proteome</keyword>
<evidence type="ECO:0000313" key="3">
    <source>
        <dbReference type="EMBL" id="ENH96320.1"/>
    </source>
</evidence>
<dbReference type="PATRIC" id="fig|1308866.3.peg.2294"/>
<dbReference type="GO" id="GO:0006355">
    <property type="term" value="P:regulation of DNA-templated transcription"/>
    <property type="evidence" value="ECO:0007669"/>
    <property type="project" value="InterPro"/>
</dbReference>
<dbReference type="AlphaFoldDB" id="N4WPA9"/>
<evidence type="ECO:0000313" key="4">
    <source>
        <dbReference type="Proteomes" id="UP000012283"/>
    </source>
</evidence>
<dbReference type="PROSITE" id="PS51372">
    <property type="entry name" value="PRD_2"/>
    <property type="match status" value="2"/>
</dbReference>
<name>N4WPA9_9BACI</name>
<dbReference type="eggNOG" id="COG3711">
    <property type="taxonomic scope" value="Bacteria"/>
</dbReference>
<dbReference type="RefSeq" id="WP_003471031.1">
    <property type="nucleotide sequence ID" value="NZ_APML01000048.1"/>
</dbReference>
<dbReference type="NCBIfam" id="NF046042">
    <property type="entry name" value="LicT"/>
    <property type="match status" value="1"/>
</dbReference>
<comment type="caution">
    <text evidence="3">The sequence shown here is derived from an EMBL/GenBank/DDBJ whole genome shotgun (WGS) entry which is preliminary data.</text>
</comment>
<dbReference type="Pfam" id="PF00874">
    <property type="entry name" value="PRD"/>
    <property type="match status" value="2"/>
</dbReference>
<dbReference type="InterPro" id="IPR036634">
    <property type="entry name" value="PRD_sf"/>
</dbReference>
<dbReference type="STRING" id="1308866.J416_11352"/>
<dbReference type="SUPFAM" id="SSF63520">
    <property type="entry name" value="PTS-regulatory domain, PRD"/>
    <property type="match status" value="2"/>
</dbReference>
<keyword evidence="1" id="KW-0677">Repeat</keyword>
<feature type="non-terminal residue" evidence="3">
    <location>
        <position position="1"/>
    </location>
</feature>
<reference evidence="3 4" key="1">
    <citation type="submission" date="2013-03" db="EMBL/GenBank/DDBJ databases">
        <title>Draft genome sequence of Gracibacillus halophilus YIM-C55.5, a moderately halophilic and thermophilic organism from the Xiaochaidamu salt lake.</title>
        <authorList>
            <person name="Sugumar T."/>
            <person name="Polireddy D.R."/>
            <person name="Antony A."/>
            <person name="Madhava Y.R."/>
            <person name="Sivakumar N."/>
        </authorList>
    </citation>
    <scope>NUCLEOTIDE SEQUENCE [LARGE SCALE GENOMIC DNA]</scope>
    <source>
        <strain evidence="3 4">YIM-C55.5</strain>
    </source>
</reference>
<protein>
    <submittedName>
        <fullName evidence="3">Transcription antiterminator LicT</fullName>
    </submittedName>
</protein>
<sequence length="252" mass="30085">KIDKNKVEKKFVLENETVSDKLADLLVDTPEEYLELAYRILEYAKSQLSYKLDDYLYVALTDHLNFAISRYKKGIELKNALLWEIRKYYKQEFQVALDALDIIEEETGVRFAEDEAASIALHLVNSQLTGENIDAAVKVTKMVNSILTIVKYHYQMELDEHSINYERFLTHLRFFALRFIRKESLDDEETSDDFLFEQLKQKYVEAYRCTEKIARFIEKNYDWQITNDEKIYLTLHIQRVTQRYELDKSKEK</sequence>